<dbReference type="GO" id="GO:1904423">
    <property type="term" value="C:dehydrodolichyl diphosphate synthase complex"/>
    <property type="evidence" value="ECO:0007669"/>
    <property type="project" value="InterPro"/>
</dbReference>
<comment type="cofactor">
    <cofactor evidence="1">
        <name>Mg(2+)</name>
        <dbReference type="ChEBI" id="CHEBI:18420"/>
    </cofactor>
</comment>
<dbReference type="EC" id="2.5.1.87" evidence="5"/>
<comment type="catalytic activity">
    <reaction evidence="12">
        <text>n isopentenyl diphosphate + (2E,6E)-farnesyl diphosphate = a di-trans,poly-cis-polyprenyl diphosphate + n diphosphate</text>
        <dbReference type="Rhea" id="RHEA:53008"/>
        <dbReference type="Rhea" id="RHEA-COMP:19494"/>
        <dbReference type="ChEBI" id="CHEBI:33019"/>
        <dbReference type="ChEBI" id="CHEBI:128769"/>
        <dbReference type="ChEBI" id="CHEBI:136960"/>
        <dbReference type="ChEBI" id="CHEBI:175763"/>
        <dbReference type="EC" id="2.5.1.87"/>
    </reaction>
</comment>
<evidence type="ECO:0000256" key="7">
    <source>
        <dbReference type="ARBA" id="ARBA00022692"/>
    </source>
</evidence>
<protein>
    <recommendedName>
        <fullName evidence="5">ditrans,polycis-polyprenyl diphosphate synthase [(2E,6E)-farnesyldiphosphate specific]</fullName>
        <ecNumber evidence="5">2.5.1.87</ecNumber>
    </recommendedName>
</protein>
<sequence length="333" mass="38277">MLQTTRAFFGKQKAEQSREGARVAQHRTNLKGPCARNILQTLQPVHNRVKNRTPDLQVLVDLLSFIQFFVLTIFRQMEFKNKTQRENYCIGQVLVLFIGNLVLWLLWHVLHFTVSIFYLVLAIASVAESYFISSGLLRKYRTLNLSKLRYLAIVVETEEACQTSKITELLQWLGDIGVKHICLYDQEGVMKKSKQVILEKLNNAMVFEEAGKNDKLVDHNPMTLEFTSFSDGKEAVTKAAHLLFMKYMKLIKLAGDQKEQIFTEPHMAEALRVVGCKGPDPDLLLVYGPARCHLGFPLWRIRYTEIVHMGPLESMRYGSLKKAIYKFTMVNDS</sequence>
<evidence type="ECO:0000313" key="14">
    <source>
        <dbReference type="EMBL" id="KAF3435606.1"/>
    </source>
</evidence>
<feature type="transmembrane region" description="Helical" evidence="13">
    <location>
        <begin position="56"/>
        <end position="75"/>
    </location>
</feature>
<evidence type="ECO:0000256" key="4">
    <source>
        <dbReference type="ARBA" id="ARBA00005432"/>
    </source>
</evidence>
<dbReference type="Gene3D" id="3.40.1180.10">
    <property type="entry name" value="Decaprenyl diphosphate synthase-like"/>
    <property type="match status" value="1"/>
</dbReference>
<keyword evidence="6" id="KW-0808">Transferase</keyword>
<comment type="pathway">
    <text evidence="3">Protein modification; protein glycosylation.</text>
</comment>
<dbReference type="GO" id="GO:0045547">
    <property type="term" value="F:ditrans,polycis-polyprenyl diphosphate synthase [(2E,6E)-farnesyl diphosphate specific] activity"/>
    <property type="evidence" value="ECO:0007669"/>
    <property type="project" value="UniProtKB-EC"/>
</dbReference>
<dbReference type="UniPathway" id="UPA00378"/>
<dbReference type="EMBL" id="VOIH02000010">
    <property type="protein sequence ID" value="KAF3435606.1"/>
    <property type="molecule type" value="Genomic_DNA"/>
</dbReference>
<keyword evidence="8" id="KW-0256">Endoplasmic reticulum</keyword>
<accession>A0A8K0DS05</accession>
<evidence type="ECO:0000256" key="8">
    <source>
        <dbReference type="ARBA" id="ARBA00022824"/>
    </source>
</evidence>
<gene>
    <name evidence="14" type="ORF">FNV43_RR22697</name>
</gene>
<dbReference type="PANTHER" id="PTHR21528">
    <property type="entry name" value="DEHYDRODOLICHYL DIPHOSPHATE SYNTHASE COMPLEX SUBUNIT NUS1"/>
    <property type="match status" value="1"/>
</dbReference>
<evidence type="ECO:0000256" key="10">
    <source>
        <dbReference type="ARBA" id="ARBA00022989"/>
    </source>
</evidence>
<evidence type="ECO:0000256" key="2">
    <source>
        <dbReference type="ARBA" id="ARBA00004586"/>
    </source>
</evidence>
<reference evidence="14" key="1">
    <citation type="submission" date="2020-03" db="EMBL/GenBank/DDBJ databases">
        <title>A high-quality chromosome-level genome assembly of a woody plant with both climbing and erect habits, Rhamnella rubrinervis.</title>
        <authorList>
            <person name="Lu Z."/>
            <person name="Yang Y."/>
            <person name="Zhu X."/>
            <person name="Sun Y."/>
        </authorList>
    </citation>
    <scope>NUCLEOTIDE SEQUENCE</scope>
    <source>
        <strain evidence="14">BYM</strain>
        <tissue evidence="14">Leaf</tissue>
    </source>
</reference>
<evidence type="ECO:0000256" key="1">
    <source>
        <dbReference type="ARBA" id="ARBA00001946"/>
    </source>
</evidence>
<keyword evidence="11 13" id="KW-0472">Membrane</keyword>
<comment type="similarity">
    <text evidence="4">Belongs to the UPP synthase family.</text>
</comment>
<comment type="subcellular location">
    <subcellularLocation>
        <location evidence="2">Endoplasmic reticulum membrane</location>
    </subcellularLocation>
</comment>
<evidence type="ECO:0000256" key="5">
    <source>
        <dbReference type="ARBA" id="ARBA00012596"/>
    </source>
</evidence>
<evidence type="ECO:0000256" key="12">
    <source>
        <dbReference type="ARBA" id="ARBA00047353"/>
    </source>
</evidence>
<evidence type="ECO:0000256" key="3">
    <source>
        <dbReference type="ARBA" id="ARBA00004922"/>
    </source>
</evidence>
<keyword evidence="10 13" id="KW-1133">Transmembrane helix</keyword>
<keyword evidence="7 13" id="KW-0812">Transmembrane</keyword>
<dbReference type="InterPro" id="IPR036424">
    <property type="entry name" value="UPP_synth-like_sf"/>
</dbReference>
<dbReference type="PANTHER" id="PTHR21528:SF0">
    <property type="entry name" value="DEHYDRODOLICHYL DIPHOSPHATE SYNTHASE COMPLEX SUBUNIT NUS1"/>
    <property type="match status" value="1"/>
</dbReference>
<evidence type="ECO:0000256" key="6">
    <source>
        <dbReference type="ARBA" id="ARBA00022679"/>
    </source>
</evidence>
<evidence type="ECO:0000313" key="15">
    <source>
        <dbReference type="Proteomes" id="UP000796880"/>
    </source>
</evidence>
<evidence type="ECO:0000256" key="13">
    <source>
        <dbReference type="SAM" id="Phobius"/>
    </source>
</evidence>
<dbReference type="AlphaFoldDB" id="A0A8K0DS05"/>
<dbReference type="InterPro" id="IPR038887">
    <property type="entry name" value="Nus1/NgBR"/>
</dbReference>
<evidence type="ECO:0000256" key="9">
    <source>
        <dbReference type="ARBA" id="ARBA00022842"/>
    </source>
</evidence>
<proteinExistence type="inferred from homology"/>
<dbReference type="Proteomes" id="UP000796880">
    <property type="component" value="Unassembled WGS sequence"/>
</dbReference>
<dbReference type="SUPFAM" id="SSF64005">
    <property type="entry name" value="Undecaprenyl diphosphate synthase"/>
    <property type="match status" value="1"/>
</dbReference>
<dbReference type="OrthoDB" id="19639at2759"/>
<keyword evidence="15" id="KW-1185">Reference proteome</keyword>
<keyword evidence="9" id="KW-0460">Magnesium</keyword>
<feature type="transmembrane region" description="Helical" evidence="13">
    <location>
        <begin position="87"/>
        <end position="110"/>
    </location>
</feature>
<feature type="transmembrane region" description="Helical" evidence="13">
    <location>
        <begin position="116"/>
        <end position="137"/>
    </location>
</feature>
<dbReference type="GO" id="GO:0005789">
    <property type="term" value="C:endoplasmic reticulum membrane"/>
    <property type="evidence" value="ECO:0007669"/>
    <property type="project" value="UniProtKB-SubCell"/>
</dbReference>
<organism evidence="14 15">
    <name type="scientific">Rhamnella rubrinervis</name>
    <dbReference type="NCBI Taxonomy" id="2594499"/>
    <lineage>
        <taxon>Eukaryota</taxon>
        <taxon>Viridiplantae</taxon>
        <taxon>Streptophyta</taxon>
        <taxon>Embryophyta</taxon>
        <taxon>Tracheophyta</taxon>
        <taxon>Spermatophyta</taxon>
        <taxon>Magnoliopsida</taxon>
        <taxon>eudicotyledons</taxon>
        <taxon>Gunneridae</taxon>
        <taxon>Pentapetalae</taxon>
        <taxon>rosids</taxon>
        <taxon>fabids</taxon>
        <taxon>Rosales</taxon>
        <taxon>Rhamnaceae</taxon>
        <taxon>rhamnoid group</taxon>
        <taxon>Rhamneae</taxon>
        <taxon>Rhamnella</taxon>
    </lineage>
</organism>
<comment type="caution">
    <text evidence="14">The sequence shown here is derived from an EMBL/GenBank/DDBJ whole genome shotgun (WGS) entry which is preliminary data.</text>
</comment>
<evidence type="ECO:0000256" key="11">
    <source>
        <dbReference type="ARBA" id="ARBA00023136"/>
    </source>
</evidence>
<name>A0A8K0DS05_9ROSA</name>